<comment type="similarity">
    <text evidence="2">Belongs to the outer membrane factor (OMF) (TC 1.B.17) family.</text>
</comment>
<comment type="subcellular location">
    <subcellularLocation>
        <location evidence="1">Cell outer membrane</location>
    </subcellularLocation>
</comment>
<keyword evidence="7" id="KW-0998">Cell outer membrane</keyword>
<evidence type="ECO:0000256" key="2">
    <source>
        <dbReference type="ARBA" id="ARBA00007613"/>
    </source>
</evidence>
<comment type="caution">
    <text evidence="8">The sequence shown here is derived from an EMBL/GenBank/DDBJ whole genome shotgun (WGS) entry which is preliminary data.</text>
</comment>
<dbReference type="InterPro" id="IPR003423">
    <property type="entry name" value="OMP_efflux"/>
</dbReference>
<evidence type="ECO:0000313" key="9">
    <source>
        <dbReference type="Proteomes" id="UP001152651"/>
    </source>
</evidence>
<dbReference type="NCBIfam" id="TIGR01844">
    <property type="entry name" value="type_I_sec_TolC"/>
    <property type="match status" value="1"/>
</dbReference>
<dbReference type="Pfam" id="PF02321">
    <property type="entry name" value="OEP"/>
    <property type="match status" value="2"/>
</dbReference>
<dbReference type="Proteomes" id="UP001152651">
    <property type="component" value="Unassembled WGS sequence"/>
</dbReference>
<evidence type="ECO:0000256" key="1">
    <source>
        <dbReference type="ARBA" id="ARBA00004442"/>
    </source>
</evidence>
<dbReference type="PANTHER" id="PTHR30026">
    <property type="entry name" value="OUTER MEMBRANE PROTEIN TOLC"/>
    <property type="match status" value="1"/>
</dbReference>
<sequence>MTSLKITVLFPIIVAVLVMQIPPAISAPAPAWASRPDMAQAAAVDLKESILFALNRDPSVNEQAAQLGIGEGMVDEARSAWFPQVALSGSTGHSRTTDSSGSMNNSAQWGMSITQLVYDFGRTNSAIDKQSSQRDSYRFQLMSTFTSVAEETALSYIDILRYQALIRVSEEGWKALDNVRQLSEYRANAGLNSRSEVLQTETRMAGMQATLEQYRAGLESATARFGVLTGITAKTYRPLPEALALEQKSLAEIEYSYIPAVMAAEASEQASRYNVEGAKSEHWPSVSVRGGRTRYESSNRNYWDDQIQVVVDAPIYQGGAVSARIAQAQEARKMASSRVDQAKFDVLQKASVAAADWRGAQGREAAGALQHRNAIRTRDVYKDEYKLGKRSLNDLLSVEQDVYQAAYSQTLADFDGWSAAVNYAAATDNLLPLVGIQKHVTSTLPELK</sequence>
<dbReference type="EMBL" id="CALSBS010000038">
    <property type="protein sequence ID" value="CAH6662174.1"/>
    <property type="molecule type" value="Genomic_DNA"/>
</dbReference>
<dbReference type="Gene3D" id="1.20.1600.10">
    <property type="entry name" value="Outer membrane efflux proteins (OEP)"/>
    <property type="match status" value="1"/>
</dbReference>
<reference evidence="8" key="1">
    <citation type="submission" date="2022-05" db="EMBL/GenBank/DDBJ databases">
        <authorList>
            <person name="Blom J."/>
        </authorList>
    </citation>
    <scope>NUCLEOTIDE SEQUENCE</scope>
    <source>
        <strain evidence="8">Type strain: CPO20170097</strain>
    </source>
</reference>
<gene>
    <name evidence="8" type="ORF">FBBNIHIM_24020</name>
</gene>
<evidence type="ECO:0000256" key="6">
    <source>
        <dbReference type="ARBA" id="ARBA00023136"/>
    </source>
</evidence>
<keyword evidence="6" id="KW-0472">Membrane</keyword>
<keyword evidence="4" id="KW-1134">Transmembrane beta strand</keyword>
<evidence type="ECO:0000256" key="5">
    <source>
        <dbReference type="ARBA" id="ARBA00022692"/>
    </source>
</evidence>
<protein>
    <submittedName>
        <fullName evidence="8">Adhesin transport system outer membrane protein</fullName>
    </submittedName>
</protein>
<dbReference type="InterPro" id="IPR010130">
    <property type="entry name" value="T1SS_OMP_TolC"/>
</dbReference>
<dbReference type="InterPro" id="IPR051906">
    <property type="entry name" value="TolC-like"/>
</dbReference>
<evidence type="ECO:0000256" key="7">
    <source>
        <dbReference type="ARBA" id="ARBA00023237"/>
    </source>
</evidence>
<proteinExistence type="inferred from homology"/>
<keyword evidence="3" id="KW-0813">Transport</keyword>
<evidence type="ECO:0000313" key="8">
    <source>
        <dbReference type="EMBL" id="CAH6662174.1"/>
    </source>
</evidence>
<dbReference type="SUPFAM" id="SSF56954">
    <property type="entry name" value="Outer membrane efflux proteins (OEP)"/>
    <property type="match status" value="1"/>
</dbReference>
<organism evidence="8 9">
    <name type="scientific">Pseudocitrobacter vendiensis</name>
    <dbReference type="NCBI Taxonomy" id="2488306"/>
    <lineage>
        <taxon>Bacteria</taxon>
        <taxon>Pseudomonadati</taxon>
        <taxon>Pseudomonadota</taxon>
        <taxon>Gammaproteobacteria</taxon>
        <taxon>Enterobacterales</taxon>
        <taxon>Enterobacteriaceae</taxon>
        <taxon>Pseudocitrobacter</taxon>
    </lineage>
</organism>
<accession>A0ABM9FGP1</accession>
<evidence type="ECO:0000256" key="4">
    <source>
        <dbReference type="ARBA" id="ARBA00022452"/>
    </source>
</evidence>
<dbReference type="PANTHER" id="PTHR30026:SF22">
    <property type="entry name" value="OUTER MEMBRANE EFFLUX PROTEIN"/>
    <property type="match status" value="1"/>
</dbReference>
<keyword evidence="5" id="KW-0812">Transmembrane</keyword>
<evidence type="ECO:0000256" key="3">
    <source>
        <dbReference type="ARBA" id="ARBA00022448"/>
    </source>
</evidence>
<name>A0ABM9FGP1_9ENTR</name>
<keyword evidence="9" id="KW-1185">Reference proteome</keyword>